<dbReference type="Gene3D" id="1.20.5.510">
    <property type="entry name" value="Single helix bin"/>
    <property type="match status" value="1"/>
</dbReference>
<dbReference type="EMBL" id="JBFXLU010000330">
    <property type="protein sequence ID" value="KAL2829573.1"/>
    <property type="molecule type" value="Genomic_DNA"/>
</dbReference>
<keyword evidence="2" id="KW-0472">Membrane</keyword>
<evidence type="ECO:0000256" key="2">
    <source>
        <dbReference type="SAM" id="Phobius"/>
    </source>
</evidence>
<organism evidence="3 4">
    <name type="scientific">Aspergillus pseudoustus</name>
    <dbReference type="NCBI Taxonomy" id="1810923"/>
    <lineage>
        <taxon>Eukaryota</taxon>
        <taxon>Fungi</taxon>
        <taxon>Dikarya</taxon>
        <taxon>Ascomycota</taxon>
        <taxon>Pezizomycotina</taxon>
        <taxon>Eurotiomycetes</taxon>
        <taxon>Eurotiomycetidae</taxon>
        <taxon>Eurotiales</taxon>
        <taxon>Aspergillaceae</taxon>
        <taxon>Aspergillus</taxon>
        <taxon>Aspergillus subgen. Nidulantes</taxon>
    </lineage>
</organism>
<keyword evidence="4" id="KW-1185">Reference proteome</keyword>
<gene>
    <name evidence="3" type="ORF">BJY01DRAFT_124203</name>
</gene>
<sequence>MADPNTTLLTTTVTITATAGDPATATDTVGEATTSTTTATVTITGTPTATGTAGDTTANTDAASASTTTTLDILGLPFEDQDILNLVEGSIEAVDHASNRTTIALSCASTAASACSSSGLLNPVTITIAPTTFIYTWLFDGAWYLDTGGSTVNVWATAEVGCGLVGTQTANCETEYITSYSGTAATSDTASLQTVYSAPDFTYTAVPITAGVELLVETASATTTTDSAAETGAETNSDTNSGSRSGSGSKAWIAGPVIGGLVAIAVIIGVIFFLRRRRQKRAAAEGVTPMAELPGKGVHKSELPAREPAAAELSAVKGQNQVHELA</sequence>
<reference evidence="3 4" key="1">
    <citation type="submission" date="2024-07" db="EMBL/GenBank/DDBJ databases">
        <title>Section-level genome sequencing and comparative genomics of Aspergillus sections Usti and Cavernicolus.</title>
        <authorList>
            <consortium name="Lawrence Berkeley National Laboratory"/>
            <person name="Nybo J.L."/>
            <person name="Vesth T.C."/>
            <person name="Theobald S."/>
            <person name="Frisvad J.C."/>
            <person name="Larsen T.O."/>
            <person name="Kjaerboelling I."/>
            <person name="Rothschild-Mancinelli K."/>
            <person name="Lyhne E.K."/>
            <person name="Kogle M.E."/>
            <person name="Barry K."/>
            <person name="Clum A."/>
            <person name="Na H."/>
            <person name="Ledsgaard L."/>
            <person name="Lin J."/>
            <person name="Lipzen A."/>
            <person name="Kuo A."/>
            <person name="Riley R."/>
            <person name="Mondo S."/>
            <person name="Labutti K."/>
            <person name="Haridas S."/>
            <person name="Pangalinan J."/>
            <person name="Salamov A.A."/>
            <person name="Simmons B.A."/>
            <person name="Magnuson J.K."/>
            <person name="Chen J."/>
            <person name="Drula E."/>
            <person name="Henrissat B."/>
            <person name="Wiebenga A."/>
            <person name="Lubbers R.J."/>
            <person name="Gomes A.C."/>
            <person name="Makela M.R."/>
            <person name="Stajich J."/>
            <person name="Grigoriev I.V."/>
            <person name="Mortensen U.H."/>
            <person name="De Vries R.P."/>
            <person name="Baker S.E."/>
            <person name="Andersen M.R."/>
        </authorList>
    </citation>
    <scope>NUCLEOTIDE SEQUENCE [LARGE SCALE GENOMIC DNA]</scope>
    <source>
        <strain evidence="3 4">CBS 123904</strain>
    </source>
</reference>
<name>A0ABR4IRZ0_9EURO</name>
<evidence type="ECO:0000313" key="4">
    <source>
        <dbReference type="Proteomes" id="UP001610446"/>
    </source>
</evidence>
<protein>
    <recommendedName>
        <fullName evidence="5">Mid2 domain-containing protein</fullName>
    </recommendedName>
</protein>
<feature type="region of interest" description="Disordered" evidence="1">
    <location>
        <begin position="291"/>
        <end position="326"/>
    </location>
</feature>
<feature type="region of interest" description="Disordered" evidence="1">
    <location>
        <begin position="223"/>
        <end position="249"/>
    </location>
</feature>
<evidence type="ECO:0000256" key="1">
    <source>
        <dbReference type="SAM" id="MobiDB-lite"/>
    </source>
</evidence>
<dbReference type="Proteomes" id="UP001610446">
    <property type="component" value="Unassembled WGS sequence"/>
</dbReference>
<feature type="compositionally biased region" description="Polar residues" evidence="1">
    <location>
        <begin position="317"/>
        <end position="326"/>
    </location>
</feature>
<feature type="transmembrane region" description="Helical" evidence="2">
    <location>
        <begin position="251"/>
        <end position="274"/>
    </location>
</feature>
<comment type="caution">
    <text evidence="3">The sequence shown here is derived from an EMBL/GenBank/DDBJ whole genome shotgun (WGS) entry which is preliminary data.</text>
</comment>
<keyword evidence="2" id="KW-1133">Transmembrane helix</keyword>
<accession>A0ABR4IRZ0</accession>
<feature type="compositionally biased region" description="Polar residues" evidence="1">
    <location>
        <begin position="236"/>
        <end position="248"/>
    </location>
</feature>
<feature type="compositionally biased region" description="Low complexity" evidence="1">
    <location>
        <begin position="223"/>
        <end position="235"/>
    </location>
</feature>
<keyword evidence="2" id="KW-0812">Transmembrane</keyword>
<feature type="compositionally biased region" description="Low complexity" evidence="1">
    <location>
        <begin position="306"/>
        <end position="315"/>
    </location>
</feature>
<evidence type="ECO:0008006" key="5">
    <source>
        <dbReference type="Google" id="ProtNLM"/>
    </source>
</evidence>
<evidence type="ECO:0000313" key="3">
    <source>
        <dbReference type="EMBL" id="KAL2829573.1"/>
    </source>
</evidence>
<proteinExistence type="predicted"/>